<reference evidence="6" key="1">
    <citation type="journal article" date="2014" name="Int. J. Syst. Evol. Microbiol.">
        <title>Complete genome sequence of Corynebacterium casei LMG S-19264T (=DSM 44701T), isolated from a smear-ripened cheese.</title>
        <authorList>
            <consortium name="US DOE Joint Genome Institute (JGI-PGF)"/>
            <person name="Walter F."/>
            <person name="Albersmeier A."/>
            <person name="Kalinowski J."/>
            <person name="Ruckert C."/>
        </authorList>
    </citation>
    <scope>NUCLEOTIDE SEQUENCE</scope>
    <source>
        <strain evidence="6">KCTC 32513</strain>
    </source>
</reference>
<feature type="transmembrane region" description="Helical" evidence="5">
    <location>
        <begin position="7"/>
        <end position="26"/>
    </location>
</feature>
<proteinExistence type="predicted"/>
<evidence type="ECO:0000256" key="1">
    <source>
        <dbReference type="ARBA" id="ARBA00004141"/>
    </source>
</evidence>
<name>A0A8J3CR04_9PROT</name>
<dbReference type="Pfam" id="PF07681">
    <property type="entry name" value="DoxX"/>
    <property type="match status" value="1"/>
</dbReference>
<evidence type="ECO:0000313" key="7">
    <source>
        <dbReference type="Proteomes" id="UP000634004"/>
    </source>
</evidence>
<accession>A0A8J3CR04</accession>
<dbReference type="Proteomes" id="UP000634004">
    <property type="component" value="Unassembled WGS sequence"/>
</dbReference>
<dbReference type="GO" id="GO:0016020">
    <property type="term" value="C:membrane"/>
    <property type="evidence" value="ECO:0007669"/>
    <property type="project" value="UniProtKB-SubCell"/>
</dbReference>
<comment type="caution">
    <text evidence="6">The sequence shown here is derived from an EMBL/GenBank/DDBJ whole genome shotgun (WGS) entry which is preliminary data.</text>
</comment>
<gene>
    <name evidence="6" type="ORF">GCM10009069_06990</name>
</gene>
<protein>
    <recommendedName>
        <fullName evidence="8">DoxX family protein</fullName>
    </recommendedName>
</protein>
<keyword evidence="2 5" id="KW-0812">Transmembrane</keyword>
<feature type="transmembrane region" description="Helical" evidence="5">
    <location>
        <begin position="60"/>
        <end position="80"/>
    </location>
</feature>
<feature type="transmembrane region" description="Helical" evidence="5">
    <location>
        <begin position="87"/>
        <end position="108"/>
    </location>
</feature>
<sequence length="161" mass="17810">MSFIKKYLPIGLSLFSAAIFIDSLRFKFTDAPETQEIFGRLDAWATSFGADGLFDKTGIFSQYVIGSAELVASILLLLGLLSRFIKFGVLGNVIALSVMMGAISFHLFTPLGTDPNNDGGLLFVMAILVWLSQVVMLWLRRDVLIRLIRKPFSLFAAPLED</sequence>
<evidence type="ECO:0000256" key="4">
    <source>
        <dbReference type="ARBA" id="ARBA00023136"/>
    </source>
</evidence>
<comment type="subcellular location">
    <subcellularLocation>
        <location evidence="1">Membrane</location>
        <topology evidence="1">Multi-pass membrane protein</topology>
    </subcellularLocation>
</comment>
<dbReference type="EMBL" id="BMZH01000002">
    <property type="protein sequence ID" value="GHA86382.1"/>
    <property type="molecule type" value="Genomic_DNA"/>
</dbReference>
<keyword evidence="4 5" id="KW-0472">Membrane</keyword>
<evidence type="ECO:0000256" key="2">
    <source>
        <dbReference type="ARBA" id="ARBA00022692"/>
    </source>
</evidence>
<evidence type="ECO:0000256" key="5">
    <source>
        <dbReference type="SAM" id="Phobius"/>
    </source>
</evidence>
<dbReference type="RefSeq" id="WP_189495458.1">
    <property type="nucleotide sequence ID" value="NZ_BMZH01000002.1"/>
</dbReference>
<evidence type="ECO:0000313" key="6">
    <source>
        <dbReference type="EMBL" id="GHA86382.1"/>
    </source>
</evidence>
<dbReference type="InterPro" id="IPR032808">
    <property type="entry name" value="DoxX"/>
</dbReference>
<keyword evidence="3 5" id="KW-1133">Transmembrane helix</keyword>
<evidence type="ECO:0000256" key="3">
    <source>
        <dbReference type="ARBA" id="ARBA00022989"/>
    </source>
</evidence>
<organism evidence="6 7">
    <name type="scientific">Algimonas arctica</name>
    <dbReference type="NCBI Taxonomy" id="1479486"/>
    <lineage>
        <taxon>Bacteria</taxon>
        <taxon>Pseudomonadati</taxon>
        <taxon>Pseudomonadota</taxon>
        <taxon>Alphaproteobacteria</taxon>
        <taxon>Maricaulales</taxon>
        <taxon>Robiginitomaculaceae</taxon>
        <taxon>Algimonas</taxon>
    </lineage>
</organism>
<feature type="transmembrane region" description="Helical" evidence="5">
    <location>
        <begin position="120"/>
        <end position="139"/>
    </location>
</feature>
<evidence type="ECO:0008006" key="8">
    <source>
        <dbReference type="Google" id="ProtNLM"/>
    </source>
</evidence>
<dbReference type="AlphaFoldDB" id="A0A8J3CR04"/>
<reference evidence="6" key="2">
    <citation type="submission" date="2020-09" db="EMBL/GenBank/DDBJ databases">
        <authorList>
            <person name="Sun Q."/>
            <person name="Kim S."/>
        </authorList>
    </citation>
    <scope>NUCLEOTIDE SEQUENCE</scope>
    <source>
        <strain evidence="6">KCTC 32513</strain>
    </source>
</reference>
<keyword evidence="7" id="KW-1185">Reference proteome</keyword>